<comment type="similarity">
    <text evidence="8">Belongs to the PPP phosphatase family.</text>
</comment>
<organism evidence="11 12">
    <name type="scientific">Tritrichomonas musculus</name>
    <dbReference type="NCBI Taxonomy" id="1915356"/>
    <lineage>
        <taxon>Eukaryota</taxon>
        <taxon>Metamonada</taxon>
        <taxon>Parabasalia</taxon>
        <taxon>Tritrichomonadida</taxon>
        <taxon>Tritrichomonadidae</taxon>
        <taxon>Tritrichomonas</taxon>
    </lineage>
</organism>
<comment type="catalytic activity">
    <reaction evidence="7 8">
        <text>O-phospho-L-threonyl-[protein] + H2O = L-threonyl-[protein] + phosphate</text>
        <dbReference type="Rhea" id="RHEA:47004"/>
        <dbReference type="Rhea" id="RHEA-COMP:11060"/>
        <dbReference type="Rhea" id="RHEA-COMP:11605"/>
        <dbReference type="ChEBI" id="CHEBI:15377"/>
        <dbReference type="ChEBI" id="CHEBI:30013"/>
        <dbReference type="ChEBI" id="CHEBI:43474"/>
        <dbReference type="ChEBI" id="CHEBI:61977"/>
        <dbReference type="EC" id="3.1.3.16"/>
    </reaction>
</comment>
<evidence type="ECO:0000256" key="5">
    <source>
        <dbReference type="ARBA" id="ARBA00023211"/>
    </source>
</evidence>
<dbReference type="PRINTS" id="PR00114">
    <property type="entry name" value="STPHPHTASE"/>
</dbReference>
<dbReference type="SMART" id="SM00156">
    <property type="entry name" value="PP2Ac"/>
    <property type="match status" value="1"/>
</dbReference>
<keyword evidence="4" id="KW-0904">Protein phosphatase</keyword>
<evidence type="ECO:0000256" key="6">
    <source>
        <dbReference type="ARBA" id="ARBA00047761"/>
    </source>
</evidence>
<dbReference type="EMBL" id="JAPFFF010000029">
    <property type="protein sequence ID" value="KAK8846199.1"/>
    <property type="molecule type" value="Genomic_DNA"/>
</dbReference>
<keyword evidence="3 8" id="KW-0378">Hydrolase</keyword>
<reference evidence="11 12" key="1">
    <citation type="submission" date="2024-04" db="EMBL/GenBank/DDBJ databases">
        <title>Tritrichomonas musculus Genome.</title>
        <authorList>
            <person name="Alves-Ferreira E."/>
            <person name="Grigg M."/>
            <person name="Lorenzi H."/>
            <person name="Galac M."/>
        </authorList>
    </citation>
    <scope>NUCLEOTIDE SEQUENCE [LARGE SCALE GENOMIC DNA]</scope>
    <source>
        <strain evidence="11 12">EAF2021</strain>
    </source>
</reference>
<dbReference type="Gene3D" id="3.60.21.10">
    <property type="match status" value="2"/>
</dbReference>
<dbReference type="Proteomes" id="UP001470230">
    <property type="component" value="Unassembled WGS sequence"/>
</dbReference>
<dbReference type="CDD" id="cd00144">
    <property type="entry name" value="MPP_PPP_family"/>
    <property type="match status" value="1"/>
</dbReference>
<evidence type="ECO:0000256" key="9">
    <source>
        <dbReference type="SAM" id="MobiDB-lite"/>
    </source>
</evidence>
<dbReference type="PROSITE" id="PS00125">
    <property type="entry name" value="SER_THR_PHOSPHATASE"/>
    <property type="match status" value="1"/>
</dbReference>
<comment type="caution">
    <text evidence="11">The sequence shown here is derived from an EMBL/GenBank/DDBJ whole genome shotgun (WGS) entry which is preliminary data.</text>
</comment>
<evidence type="ECO:0000256" key="8">
    <source>
        <dbReference type="RuleBase" id="RU004273"/>
    </source>
</evidence>
<dbReference type="InterPro" id="IPR029052">
    <property type="entry name" value="Metallo-depent_PP-like"/>
</dbReference>
<name>A0ABR2HFI4_9EUKA</name>
<keyword evidence="2" id="KW-0479">Metal-binding</keyword>
<keyword evidence="12" id="KW-1185">Reference proteome</keyword>
<comment type="cofactor">
    <cofactor evidence="1">
        <name>Mn(2+)</name>
        <dbReference type="ChEBI" id="CHEBI:29035"/>
    </cofactor>
</comment>
<evidence type="ECO:0000256" key="3">
    <source>
        <dbReference type="ARBA" id="ARBA00022801"/>
    </source>
</evidence>
<comment type="catalytic activity">
    <reaction evidence="6">
        <text>O-phospho-L-seryl-[protein] + H2O = L-seryl-[protein] + phosphate</text>
        <dbReference type="Rhea" id="RHEA:20629"/>
        <dbReference type="Rhea" id="RHEA-COMP:9863"/>
        <dbReference type="Rhea" id="RHEA-COMP:11604"/>
        <dbReference type="ChEBI" id="CHEBI:15377"/>
        <dbReference type="ChEBI" id="CHEBI:29999"/>
        <dbReference type="ChEBI" id="CHEBI:43474"/>
        <dbReference type="ChEBI" id="CHEBI:83421"/>
        <dbReference type="EC" id="3.1.3.16"/>
    </reaction>
</comment>
<dbReference type="Pfam" id="PF00149">
    <property type="entry name" value="Metallophos"/>
    <property type="match status" value="2"/>
</dbReference>
<evidence type="ECO:0000256" key="7">
    <source>
        <dbReference type="ARBA" id="ARBA00048336"/>
    </source>
</evidence>
<dbReference type="PANTHER" id="PTHR11668:SF300">
    <property type="entry name" value="SERINE_THREONINE-PROTEIN PHOSPHATASE"/>
    <property type="match status" value="1"/>
</dbReference>
<dbReference type="SUPFAM" id="SSF56300">
    <property type="entry name" value="Metallo-dependent phosphatases"/>
    <property type="match status" value="1"/>
</dbReference>
<sequence>MSLDSKLQRILSDHIEQMSKDLVKISNKEDKFVFKIYERKLLMSICEKVTDIFKKEPSVLKLKGDCIVVGDLHGHIIDLYRIFTIFDLPPKTTYLFLGDIVDRGGFSIETITLLFVLKLLYPKNIYLIRGNHEFNTTNDKENQNIGTKYLNSFKDQIDNVYGLGFKRGHSSSFSQIDNFLLSQKKFTSNDSTENQTPPIIPNKPNVQNQPNKGVLSTPTKPGLPLCSLNRCILKAASHNNKGAFNTSLENNSNESGDFDNAQQTSNKLQIQKNPLRLTYTPSNGYSEHLYNSFCSAFSYIPLVAMFGETIICLHGGIGGNFTNVKRDIVPLVRPIMNYENNIVENVLWSDPMAPEKEEEFKNINFMTSPRGRGCVFGKAALDTFMNANHLSLMIRAHEVIEEGIRIQYDSKLITVFSASSYINLYGNKSGVLKISKNNKVTTYSFPPFNFLSREAAYFMANGGNDQGNKLGLPFTYTLSSTGITPCGSNLISSSNSNLEDSESNILLNSNPNESFYHNSTNNNFSTTNLLTKIVNKTVLSTDKKLNILSQKTTSHSNQMQANSTRRRIKFTQQNAKSSNESPDLTFS</sequence>
<dbReference type="PANTHER" id="PTHR11668">
    <property type="entry name" value="SERINE/THREONINE PROTEIN PHOSPHATASE"/>
    <property type="match status" value="1"/>
</dbReference>
<evidence type="ECO:0000313" key="12">
    <source>
        <dbReference type="Proteomes" id="UP001470230"/>
    </source>
</evidence>
<dbReference type="InterPro" id="IPR004843">
    <property type="entry name" value="Calcineurin-like_PHP"/>
</dbReference>
<keyword evidence="5" id="KW-0464">Manganese</keyword>
<feature type="domain" description="Serine/threonine specific protein phosphatases" evidence="10">
    <location>
        <begin position="128"/>
        <end position="133"/>
    </location>
</feature>
<evidence type="ECO:0000313" key="11">
    <source>
        <dbReference type="EMBL" id="KAK8846199.1"/>
    </source>
</evidence>
<evidence type="ECO:0000256" key="2">
    <source>
        <dbReference type="ARBA" id="ARBA00022723"/>
    </source>
</evidence>
<proteinExistence type="inferred from homology"/>
<feature type="compositionally biased region" description="Low complexity" evidence="9">
    <location>
        <begin position="202"/>
        <end position="212"/>
    </location>
</feature>
<evidence type="ECO:0000256" key="4">
    <source>
        <dbReference type="ARBA" id="ARBA00022912"/>
    </source>
</evidence>
<feature type="region of interest" description="Disordered" evidence="9">
    <location>
        <begin position="244"/>
        <end position="269"/>
    </location>
</feature>
<evidence type="ECO:0000259" key="10">
    <source>
        <dbReference type="PROSITE" id="PS00125"/>
    </source>
</evidence>
<gene>
    <name evidence="11" type="ORF">M9Y10_020205</name>
</gene>
<feature type="region of interest" description="Disordered" evidence="9">
    <location>
        <begin position="188"/>
        <end position="218"/>
    </location>
</feature>
<dbReference type="InterPro" id="IPR006186">
    <property type="entry name" value="Ser/Thr-sp_prot-phosphatase"/>
</dbReference>
<dbReference type="InterPro" id="IPR050341">
    <property type="entry name" value="PP1_catalytic_subunit"/>
</dbReference>
<evidence type="ECO:0000256" key="1">
    <source>
        <dbReference type="ARBA" id="ARBA00001936"/>
    </source>
</evidence>
<accession>A0ABR2HFI4</accession>
<protein>
    <recommendedName>
        <fullName evidence="8">Serine/threonine-protein phosphatase</fullName>
        <ecNumber evidence="8">3.1.3.16</ecNumber>
    </recommendedName>
</protein>
<dbReference type="EC" id="3.1.3.16" evidence="8"/>